<feature type="region of interest" description="Disordered" evidence="1">
    <location>
        <begin position="1"/>
        <end position="21"/>
    </location>
</feature>
<dbReference type="EMBL" id="BSXT01000423">
    <property type="protein sequence ID" value="GMF27016.1"/>
    <property type="molecule type" value="Genomic_DNA"/>
</dbReference>
<evidence type="ECO:0000313" key="3">
    <source>
        <dbReference type="Proteomes" id="UP001165121"/>
    </source>
</evidence>
<evidence type="ECO:0000313" key="2">
    <source>
        <dbReference type="EMBL" id="GMF27016.1"/>
    </source>
</evidence>
<dbReference type="Proteomes" id="UP001165121">
    <property type="component" value="Unassembled WGS sequence"/>
</dbReference>
<name>A0A9W6X1K7_9STRA</name>
<dbReference type="AlphaFoldDB" id="A0A9W6X1K7"/>
<sequence length="68" mass="7786">MPRSSSDTDAESVMDMKVPLPGTQTTEMMELRALDYAYSLYLFTPKPKPLPPPNSMYRLLAMYTPRQN</sequence>
<organism evidence="2 3">
    <name type="scientific">Phytophthora fragariaefolia</name>
    <dbReference type="NCBI Taxonomy" id="1490495"/>
    <lineage>
        <taxon>Eukaryota</taxon>
        <taxon>Sar</taxon>
        <taxon>Stramenopiles</taxon>
        <taxon>Oomycota</taxon>
        <taxon>Peronosporomycetes</taxon>
        <taxon>Peronosporales</taxon>
        <taxon>Peronosporaceae</taxon>
        <taxon>Phytophthora</taxon>
    </lineage>
</organism>
<evidence type="ECO:0000256" key="1">
    <source>
        <dbReference type="SAM" id="MobiDB-lite"/>
    </source>
</evidence>
<comment type="caution">
    <text evidence="2">The sequence shown here is derived from an EMBL/GenBank/DDBJ whole genome shotgun (WGS) entry which is preliminary data.</text>
</comment>
<reference evidence="2" key="1">
    <citation type="submission" date="2023-04" db="EMBL/GenBank/DDBJ databases">
        <title>Phytophthora fragariaefolia NBRC 109709.</title>
        <authorList>
            <person name="Ichikawa N."/>
            <person name="Sato H."/>
            <person name="Tonouchi N."/>
        </authorList>
    </citation>
    <scope>NUCLEOTIDE SEQUENCE</scope>
    <source>
        <strain evidence="2">NBRC 109709</strain>
    </source>
</reference>
<keyword evidence="3" id="KW-1185">Reference proteome</keyword>
<proteinExistence type="predicted"/>
<protein>
    <submittedName>
        <fullName evidence="2">Unnamed protein product</fullName>
    </submittedName>
</protein>
<gene>
    <name evidence="2" type="ORF">Pfra01_000526100</name>
</gene>
<accession>A0A9W6X1K7</accession>